<evidence type="ECO:0000313" key="3">
    <source>
        <dbReference type="Proteomes" id="UP001279660"/>
    </source>
</evidence>
<keyword evidence="1" id="KW-0812">Transmembrane</keyword>
<dbReference type="InterPro" id="IPR021354">
    <property type="entry name" value="DUF2975"/>
</dbReference>
<protein>
    <submittedName>
        <fullName evidence="2">DUF2975 domain-containing protein</fullName>
    </submittedName>
</protein>
<evidence type="ECO:0000313" key="2">
    <source>
        <dbReference type="EMBL" id="MDX5985643.1"/>
    </source>
</evidence>
<name>A0ABU4PR99_9SPHN</name>
<feature type="transmembrane region" description="Helical" evidence="1">
    <location>
        <begin position="144"/>
        <end position="161"/>
    </location>
</feature>
<dbReference type="RefSeq" id="WP_010407633.1">
    <property type="nucleotide sequence ID" value="NZ_JAWXXV010000001.1"/>
</dbReference>
<feature type="transmembrane region" description="Helical" evidence="1">
    <location>
        <begin position="13"/>
        <end position="37"/>
    </location>
</feature>
<keyword evidence="3" id="KW-1185">Reference proteome</keyword>
<dbReference type="Pfam" id="PF11188">
    <property type="entry name" value="DUF2975"/>
    <property type="match status" value="1"/>
</dbReference>
<comment type="caution">
    <text evidence="2">The sequence shown here is derived from an EMBL/GenBank/DDBJ whole genome shotgun (WGS) entry which is preliminary data.</text>
</comment>
<reference evidence="2 3" key="1">
    <citation type="submission" date="2023-11" db="EMBL/GenBank/DDBJ databases">
        <title>MicrobeMod: A computational toolkit for identifying prokaryotic methylation and restriction-modification with nanopore sequencing.</title>
        <authorList>
            <person name="Crits-Christoph A."/>
            <person name="Kang S.C."/>
            <person name="Lee H."/>
            <person name="Ostrov N."/>
        </authorList>
    </citation>
    <scope>NUCLEOTIDE SEQUENCE [LARGE SCALE GENOMIC DNA]</scope>
    <source>
        <strain evidence="2 3">ATCC 14820</strain>
    </source>
</reference>
<keyword evidence="1" id="KW-0472">Membrane</keyword>
<accession>A0ABU4PR99</accession>
<feature type="transmembrane region" description="Helical" evidence="1">
    <location>
        <begin position="108"/>
        <end position="132"/>
    </location>
</feature>
<proteinExistence type="predicted"/>
<organism evidence="2 3">
    <name type="scientific">Sphingomonas echinoides</name>
    <dbReference type="NCBI Taxonomy" id="59803"/>
    <lineage>
        <taxon>Bacteria</taxon>
        <taxon>Pseudomonadati</taxon>
        <taxon>Pseudomonadota</taxon>
        <taxon>Alphaproteobacteria</taxon>
        <taxon>Sphingomonadales</taxon>
        <taxon>Sphingomonadaceae</taxon>
        <taxon>Sphingomonas</taxon>
    </lineage>
</organism>
<keyword evidence="1" id="KW-1133">Transmembrane helix</keyword>
<evidence type="ECO:0000256" key="1">
    <source>
        <dbReference type="SAM" id="Phobius"/>
    </source>
</evidence>
<feature type="transmembrane region" description="Helical" evidence="1">
    <location>
        <begin position="57"/>
        <end position="78"/>
    </location>
</feature>
<dbReference type="Proteomes" id="UP001279660">
    <property type="component" value="Unassembled WGS sequence"/>
</dbReference>
<dbReference type="EMBL" id="JAWXXV010000001">
    <property type="protein sequence ID" value="MDX5985643.1"/>
    <property type="molecule type" value="Genomic_DNA"/>
</dbReference>
<gene>
    <name evidence="2" type="ORF">SIL82_15410</name>
</gene>
<sequence length="174" mass="19019">MGGHDRVLKASRLVVRLFLLVNFLCILGFVVAILLSFPVDGWIVARLVRKYGPTLNVQGAMLALRVVMVWGVVAGLVLHRILTQLLAILDTVRRGDPFTAANATRIRAIAWAMLGLQLLDLVQGAMTAWFAALHVQFATWTPAFGGWVAVLLLFVLAQVFARGAEMRDELAGTV</sequence>